<organism evidence="2 3">
    <name type="scientific">Linum trigynum</name>
    <dbReference type="NCBI Taxonomy" id="586398"/>
    <lineage>
        <taxon>Eukaryota</taxon>
        <taxon>Viridiplantae</taxon>
        <taxon>Streptophyta</taxon>
        <taxon>Embryophyta</taxon>
        <taxon>Tracheophyta</taxon>
        <taxon>Spermatophyta</taxon>
        <taxon>Magnoliopsida</taxon>
        <taxon>eudicotyledons</taxon>
        <taxon>Gunneridae</taxon>
        <taxon>Pentapetalae</taxon>
        <taxon>rosids</taxon>
        <taxon>fabids</taxon>
        <taxon>Malpighiales</taxon>
        <taxon>Linaceae</taxon>
        <taxon>Linum</taxon>
    </lineage>
</organism>
<feature type="domain" description="Reverse transcriptase zinc-binding" evidence="1">
    <location>
        <begin position="76"/>
        <end position="143"/>
    </location>
</feature>
<sequence length="192" mass="22663">MAAACWCDAGLAQWFDLPTCRAIKEIPLPHGNVEDRLIWHGRSNGSFTVKTTYHLDVQLDKKDGWWRSLASWMDRSSWIRVWAAPIPPKLRVFLWKIFNRLLPTTEALRERKVQVHPCCPVFWAESETLEHLFLECSVARALWDYAGLEYLGQELPRHTFPLFLKRLMNIIQQDQLFMAVTAVLWQIWWSRN</sequence>
<reference evidence="2 3" key="1">
    <citation type="submission" date="2024-04" db="EMBL/GenBank/DDBJ databases">
        <authorList>
            <person name="Fracassetti M."/>
        </authorList>
    </citation>
    <scope>NUCLEOTIDE SEQUENCE [LARGE SCALE GENOMIC DNA]</scope>
</reference>
<dbReference type="Proteomes" id="UP001497516">
    <property type="component" value="Chromosome 5"/>
</dbReference>
<evidence type="ECO:0000313" key="2">
    <source>
        <dbReference type="EMBL" id="CAL1389594.1"/>
    </source>
</evidence>
<dbReference type="InterPro" id="IPR026960">
    <property type="entry name" value="RVT-Znf"/>
</dbReference>
<dbReference type="AlphaFoldDB" id="A0AAV2EUS0"/>
<dbReference type="Pfam" id="PF13966">
    <property type="entry name" value="zf-RVT"/>
    <property type="match status" value="1"/>
</dbReference>
<protein>
    <recommendedName>
        <fullName evidence="1">Reverse transcriptase zinc-binding domain-containing protein</fullName>
    </recommendedName>
</protein>
<dbReference type="EMBL" id="OZ034818">
    <property type="protein sequence ID" value="CAL1389594.1"/>
    <property type="molecule type" value="Genomic_DNA"/>
</dbReference>
<proteinExistence type="predicted"/>
<accession>A0AAV2EUS0</accession>
<evidence type="ECO:0000259" key="1">
    <source>
        <dbReference type="Pfam" id="PF13966"/>
    </source>
</evidence>
<name>A0AAV2EUS0_9ROSI</name>
<evidence type="ECO:0000313" key="3">
    <source>
        <dbReference type="Proteomes" id="UP001497516"/>
    </source>
</evidence>
<keyword evidence="3" id="KW-1185">Reference proteome</keyword>
<gene>
    <name evidence="2" type="ORF">LTRI10_LOCUS30442</name>
</gene>